<evidence type="ECO:0000256" key="4">
    <source>
        <dbReference type="ARBA" id="ARBA00035302"/>
    </source>
</evidence>
<dbReference type="RefSeq" id="XP_002741005.1">
    <property type="nucleotide sequence ID" value="XM_002740959.2"/>
</dbReference>
<reference evidence="7" key="1">
    <citation type="submission" date="2025-08" db="UniProtKB">
        <authorList>
            <consortium name="RefSeq"/>
        </authorList>
    </citation>
    <scope>IDENTIFICATION</scope>
    <source>
        <tissue evidence="7">Testes</tissue>
    </source>
</reference>
<sequence>MFTRTKQALCVCGRLLKIGHPRQGLEGQLYIPTVIQVAGIRTPELPDDYDHIVIPDKPKLKFYEKQPQNVIIKKESKKLIDIRGPEPTEHTFNHKQYGIVALGGGYLRYGHIEMMRLTINRKMDAKKMFAVWRIDAPYKPITSKGQGKRMGGGKGAIDHFVTPIKHGRIILEMGGRVPYEQVKHILEEVAHKLPFKAKALTHETLEDMKAEAERLKKNNANPWTFERVANRNYLGIDRHLSPYDYLWYGKFR</sequence>
<dbReference type="PANTHER" id="PTHR12220">
    <property type="entry name" value="50S/60S RIBOSOMAL PROTEIN L16"/>
    <property type="match status" value="1"/>
</dbReference>
<organism evidence="6 7">
    <name type="scientific">Saccoglossus kowalevskii</name>
    <name type="common">Acorn worm</name>
    <dbReference type="NCBI Taxonomy" id="10224"/>
    <lineage>
        <taxon>Eukaryota</taxon>
        <taxon>Metazoa</taxon>
        <taxon>Hemichordata</taxon>
        <taxon>Enteropneusta</taxon>
        <taxon>Harrimaniidae</taxon>
        <taxon>Saccoglossus</taxon>
    </lineage>
</organism>
<comment type="similarity">
    <text evidence="1">Belongs to the universal ribosomal protein uL16 family.</text>
</comment>
<evidence type="ECO:0000256" key="1">
    <source>
        <dbReference type="ARBA" id="ARBA00008931"/>
    </source>
</evidence>
<keyword evidence="3" id="KW-0687">Ribonucleoprotein</keyword>
<dbReference type="Gene3D" id="3.90.1170.10">
    <property type="entry name" value="Ribosomal protein L10e/L16"/>
    <property type="match status" value="1"/>
</dbReference>
<accession>A0ABM0GZR6</accession>
<gene>
    <name evidence="7" type="primary">LOC100371437</name>
</gene>
<dbReference type="InterPro" id="IPR020798">
    <property type="entry name" value="Ribosomal_uL16_CS"/>
</dbReference>
<evidence type="ECO:0000313" key="6">
    <source>
        <dbReference type="Proteomes" id="UP000694865"/>
    </source>
</evidence>
<dbReference type="PROSITE" id="PS00701">
    <property type="entry name" value="RIBOSOMAL_L16_2"/>
    <property type="match status" value="1"/>
</dbReference>
<dbReference type="GeneID" id="100371437"/>
<dbReference type="InterPro" id="IPR016180">
    <property type="entry name" value="Ribosomal_uL16_dom"/>
</dbReference>
<dbReference type="PANTHER" id="PTHR12220:SF13">
    <property type="entry name" value="LARGE RIBOSOMAL SUBUNIT PROTEIN UL16M"/>
    <property type="match status" value="1"/>
</dbReference>
<evidence type="ECO:0000256" key="2">
    <source>
        <dbReference type="ARBA" id="ARBA00022980"/>
    </source>
</evidence>
<protein>
    <recommendedName>
        <fullName evidence="4">Large ribosomal subunit protein uL16m</fullName>
    </recommendedName>
    <alternativeName>
        <fullName evidence="5">39S ribosomal protein L16, mitochondrial</fullName>
    </alternativeName>
</protein>
<dbReference type="SUPFAM" id="SSF54686">
    <property type="entry name" value="Ribosomal protein L16p/L10e"/>
    <property type="match status" value="1"/>
</dbReference>
<evidence type="ECO:0000256" key="3">
    <source>
        <dbReference type="ARBA" id="ARBA00023274"/>
    </source>
</evidence>
<name>A0ABM0GZR6_SACKO</name>
<dbReference type="Pfam" id="PF00252">
    <property type="entry name" value="Ribosomal_L16"/>
    <property type="match status" value="1"/>
</dbReference>
<dbReference type="InterPro" id="IPR036920">
    <property type="entry name" value="Ribosomal_uL16_sf"/>
</dbReference>
<keyword evidence="2" id="KW-0689">Ribosomal protein</keyword>
<dbReference type="Proteomes" id="UP000694865">
    <property type="component" value="Unplaced"/>
</dbReference>
<proteinExistence type="inferred from homology"/>
<keyword evidence="6" id="KW-1185">Reference proteome</keyword>
<dbReference type="InterPro" id="IPR047873">
    <property type="entry name" value="Ribosomal_uL16"/>
</dbReference>
<evidence type="ECO:0000313" key="7">
    <source>
        <dbReference type="RefSeq" id="XP_002741005.1"/>
    </source>
</evidence>
<dbReference type="InterPro" id="IPR000114">
    <property type="entry name" value="Ribosomal_uL16_bact-type"/>
</dbReference>
<evidence type="ECO:0000256" key="5">
    <source>
        <dbReference type="ARBA" id="ARBA00035440"/>
    </source>
</evidence>
<dbReference type="CDD" id="cd01433">
    <property type="entry name" value="Ribosomal_L16_L10e"/>
    <property type="match status" value="1"/>
</dbReference>